<gene>
    <name evidence="9" type="ORF">FHR90_002468</name>
</gene>
<keyword evidence="3" id="KW-1003">Cell membrane</keyword>
<keyword evidence="10" id="KW-1185">Reference proteome</keyword>
<comment type="subcellular location">
    <subcellularLocation>
        <location evidence="1 7">Cell membrane</location>
        <topology evidence="1 7">Multi-pass membrane protein</topology>
    </subcellularLocation>
</comment>
<feature type="transmembrane region" description="Helical" evidence="7">
    <location>
        <begin position="248"/>
        <end position="270"/>
    </location>
</feature>
<reference evidence="9 10" key="1">
    <citation type="submission" date="2020-08" db="EMBL/GenBank/DDBJ databases">
        <title>Genomic Encyclopedia of Type Strains, Phase III (KMG-III): the genomes of soil and plant-associated and newly described type strains.</title>
        <authorList>
            <person name="Whitman W."/>
        </authorList>
    </citation>
    <scope>NUCLEOTIDE SEQUENCE [LARGE SCALE GENOMIC DNA]</scope>
    <source>
        <strain evidence="9 10">CECT 8088</strain>
    </source>
</reference>
<feature type="domain" description="ABC transmembrane type-1" evidence="8">
    <location>
        <begin position="101"/>
        <end position="309"/>
    </location>
</feature>
<sequence length="326" mass="35244">MRPMPPWARTALSRIATAALSLWILVTLTFFLAHLTPGGPAYAILGMRATPVGVNQVNMRLGLDVPLWMQYLTYLGHLCTLRLGYSFLLNQPVAHLIVMYAANTLLFTSLSIVVGTLAALAIGMVQGASWNRWPGRLIGAWQLATYATPSFFIAGMLVLVFASTLGWLPAGGITDAHMTEPGPLSYARHLVLPVATVSLIVAASLSRYFGQSVAEELERDYVRTARAKGLGLRDILRGEVARNALRPFITLLGLYLPALFAGSVVVETIFDFPGLGWLLWHAALQQDYPTLIGVVLLIGALTIVGNLAAELANAALDPRLRSRTLA</sequence>
<keyword evidence="4 7" id="KW-0812">Transmembrane</keyword>
<feature type="transmembrane region" description="Helical" evidence="7">
    <location>
        <begin position="67"/>
        <end position="85"/>
    </location>
</feature>
<accession>A0A839V1N7</accession>
<comment type="similarity">
    <text evidence="7">Belongs to the binding-protein-dependent transport system permease family.</text>
</comment>
<keyword evidence="5 7" id="KW-1133">Transmembrane helix</keyword>
<dbReference type="InterPro" id="IPR000515">
    <property type="entry name" value="MetI-like"/>
</dbReference>
<dbReference type="Pfam" id="PF00528">
    <property type="entry name" value="BPD_transp_1"/>
    <property type="match status" value="1"/>
</dbReference>
<name>A0A839V1N7_9PROT</name>
<dbReference type="PANTHER" id="PTHR43163">
    <property type="entry name" value="DIPEPTIDE TRANSPORT SYSTEM PERMEASE PROTEIN DPPB-RELATED"/>
    <property type="match status" value="1"/>
</dbReference>
<feature type="transmembrane region" description="Helical" evidence="7">
    <location>
        <begin position="97"/>
        <end position="123"/>
    </location>
</feature>
<keyword evidence="2 7" id="KW-0813">Transport</keyword>
<dbReference type="PANTHER" id="PTHR43163:SF6">
    <property type="entry name" value="DIPEPTIDE TRANSPORT SYSTEM PERMEASE PROTEIN DPPB-RELATED"/>
    <property type="match status" value="1"/>
</dbReference>
<evidence type="ECO:0000259" key="8">
    <source>
        <dbReference type="PROSITE" id="PS50928"/>
    </source>
</evidence>
<dbReference type="PROSITE" id="PS50928">
    <property type="entry name" value="ABC_TM1"/>
    <property type="match status" value="1"/>
</dbReference>
<evidence type="ECO:0000256" key="6">
    <source>
        <dbReference type="ARBA" id="ARBA00023136"/>
    </source>
</evidence>
<dbReference type="SUPFAM" id="SSF161098">
    <property type="entry name" value="MetI-like"/>
    <property type="match status" value="1"/>
</dbReference>
<protein>
    <submittedName>
        <fullName evidence="9">Peptide/nickel transport system permease protein</fullName>
    </submittedName>
</protein>
<dbReference type="GO" id="GO:0055085">
    <property type="term" value="P:transmembrane transport"/>
    <property type="evidence" value="ECO:0007669"/>
    <property type="project" value="InterPro"/>
</dbReference>
<dbReference type="CDD" id="cd06261">
    <property type="entry name" value="TM_PBP2"/>
    <property type="match status" value="1"/>
</dbReference>
<evidence type="ECO:0000256" key="3">
    <source>
        <dbReference type="ARBA" id="ARBA00022475"/>
    </source>
</evidence>
<evidence type="ECO:0000313" key="10">
    <source>
        <dbReference type="Proteomes" id="UP000557688"/>
    </source>
</evidence>
<proteinExistence type="inferred from homology"/>
<dbReference type="EMBL" id="JACHXV010000009">
    <property type="protein sequence ID" value="MBB3174623.1"/>
    <property type="molecule type" value="Genomic_DNA"/>
</dbReference>
<evidence type="ECO:0000256" key="5">
    <source>
        <dbReference type="ARBA" id="ARBA00022989"/>
    </source>
</evidence>
<dbReference type="GO" id="GO:0005886">
    <property type="term" value="C:plasma membrane"/>
    <property type="evidence" value="ECO:0007669"/>
    <property type="project" value="UniProtKB-SubCell"/>
</dbReference>
<evidence type="ECO:0000256" key="7">
    <source>
        <dbReference type="RuleBase" id="RU363032"/>
    </source>
</evidence>
<dbReference type="Proteomes" id="UP000557688">
    <property type="component" value="Unassembled WGS sequence"/>
</dbReference>
<evidence type="ECO:0000256" key="4">
    <source>
        <dbReference type="ARBA" id="ARBA00022692"/>
    </source>
</evidence>
<evidence type="ECO:0000256" key="1">
    <source>
        <dbReference type="ARBA" id="ARBA00004651"/>
    </source>
</evidence>
<evidence type="ECO:0000256" key="2">
    <source>
        <dbReference type="ARBA" id="ARBA00022448"/>
    </source>
</evidence>
<dbReference type="AlphaFoldDB" id="A0A839V1N7"/>
<dbReference type="Pfam" id="PF19300">
    <property type="entry name" value="BPD_transp_1_N"/>
    <property type="match status" value="1"/>
</dbReference>
<dbReference type="Gene3D" id="1.10.3720.10">
    <property type="entry name" value="MetI-like"/>
    <property type="match status" value="1"/>
</dbReference>
<feature type="transmembrane region" description="Helical" evidence="7">
    <location>
        <begin position="143"/>
        <end position="168"/>
    </location>
</feature>
<dbReference type="InterPro" id="IPR035906">
    <property type="entry name" value="MetI-like_sf"/>
</dbReference>
<comment type="caution">
    <text evidence="9">The sequence shown here is derived from an EMBL/GenBank/DDBJ whole genome shotgun (WGS) entry which is preliminary data.</text>
</comment>
<evidence type="ECO:0000313" key="9">
    <source>
        <dbReference type="EMBL" id="MBB3174623.1"/>
    </source>
</evidence>
<organism evidence="9 10">
    <name type="scientific">Endobacter medicaginis</name>
    <dbReference type="NCBI Taxonomy" id="1181271"/>
    <lineage>
        <taxon>Bacteria</taxon>
        <taxon>Pseudomonadati</taxon>
        <taxon>Pseudomonadota</taxon>
        <taxon>Alphaproteobacteria</taxon>
        <taxon>Acetobacterales</taxon>
        <taxon>Acetobacteraceae</taxon>
        <taxon>Endobacter</taxon>
    </lineage>
</organism>
<dbReference type="InterPro" id="IPR045621">
    <property type="entry name" value="BPD_transp_1_N"/>
</dbReference>
<feature type="transmembrane region" description="Helical" evidence="7">
    <location>
        <begin position="290"/>
        <end position="316"/>
    </location>
</feature>
<keyword evidence="6 7" id="KW-0472">Membrane</keyword>